<evidence type="ECO:0000313" key="1">
    <source>
        <dbReference type="EMBL" id="MFB6490464.1"/>
    </source>
</evidence>
<comment type="caution">
    <text evidence="1">The sequence shown here is derived from an EMBL/GenBank/DDBJ whole genome shotgun (WGS) entry which is preliminary data.</text>
</comment>
<organism evidence="1 2">
    <name type="scientific">Thermoproteus sp. AZ2</name>
    <dbReference type="NCBI Taxonomy" id="1609232"/>
    <lineage>
        <taxon>Archaea</taxon>
        <taxon>Thermoproteota</taxon>
        <taxon>Thermoprotei</taxon>
        <taxon>Thermoproteales</taxon>
        <taxon>Thermoproteaceae</taxon>
        <taxon>Thermoproteus</taxon>
    </lineage>
</organism>
<reference evidence="1" key="1">
    <citation type="submission" date="2024-07" db="EMBL/GenBank/DDBJ databases">
        <title>Metagenome and Metagenome-Assembled Genomes of Archaea from a hot spring from the geothermal field of Los Azufres, Mexico.</title>
        <authorList>
            <person name="Marin-Paredes R."/>
            <person name="Martinez-Romero E."/>
            <person name="Servin-Garciduenas L.E."/>
        </authorList>
    </citation>
    <scope>NUCLEOTIDE SEQUENCE</scope>
</reference>
<accession>A0ACC6V082</accession>
<dbReference type="Proteomes" id="UP000033636">
    <property type="component" value="Unassembled WGS sequence"/>
</dbReference>
<protein>
    <submittedName>
        <fullName evidence="1">Signal recognition particle subunit SRP19/SEC65 family protein</fullName>
    </submittedName>
</protein>
<evidence type="ECO:0000313" key="2">
    <source>
        <dbReference type="Proteomes" id="UP000033636"/>
    </source>
</evidence>
<proteinExistence type="predicted"/>
<gene>
    <name evidence="1" type="ORF">TU35_004300</name>
</gene>
<name>A0ACC6V082_9CREN</name>
<sequence length="91" mass="10346">MLWLVYLDSTLPKSRGRIVPRRLAVAKPTIEEVAKALDKLGLKYEVYGDKKYPAIWYDDRGQGYFVVYSDLGLRKLAASVAQEVKALRGKE</sequence>
<dbReference type="EMBL" id="JZWT02000009">
    <property type="protein sequence ID" value="MFB6490464.1"/>
    <property type="molecule type" value="Genomic_DNA"/>
</dbReference>